<evidence type="ECO:0000313" key="3">
    <source>
        <dbReference type="Proteomes" id="UP000054166"/>
    </source>
</evidence>
<sequence>MATPDARLEVLADPGSPVNDIDEYEVDMDLSTVSRDELERLDSEVDIALATHTSMPSAPNGDSHTNQSDLDPVSLSSSGYIVTGVVASPCAGHAIHGDLENGGSVATICDSALARSPSLPLNTLERNRTNLCRPQSHCMTLPYTRSNPSCYAVKGRELMLYKDFALATQHLASEHDAGAEASLMLAVDEDHALDWLTRDDRVVL</sequence>
<dbReference type="EMBL" id="KN832974">
    <property type="protein sequence ID" value="KIM89763.1"/>
    <property type="molecule type" value="Genomic_DNA"/>
</dbReference>
<gene>
    <name evidence="2" type="ORF">PILCRDRAFT_2062</name>
</gene>
<reference evidence="3" key="2">
    <citation type="submission" date="2015-01" db="EMBL/GenBank/DDBJ databases">
        <title>Evolutionary Origins and Diversification of the Mycorrhizal Mutualists.</title>
        <authorList>
            <consortium name="DOE Joint Genome Institute"/>
            <consortium name="Mycorrhizal Genomics Consortium"/>
            <person name="Kohler A."/>
            <person name="Kuo A."/>
            <person name="Nagy L.G."/>
            <person name="Floudas D."/>
            <person name="Copeland A."/>
            <person name="Barry K.W."/>
            <person name="Cichocki N."/>
            <person name="Veneault-Fourrey C."/>
            <person name="LaButti K."/>
            <person name="Lindquist E.A."/>
            <person name="Lipzen A."/>
            <person name="Lundell T."/>
            <person name="Morin E."/>
            <person name="Murat C."/>
            <person name="Riley R."/>
            <person name="Ohm R."/>
            <person name="Sun H."/>
            <person name="Tunlid A."/>
            <person name="Henrissat B."/>
            <person name="Grigoriev I.V."/>
            <person name="Hibbett D.S."/>
            <person name="Martin F."/>
        </authorList>
    </citation>
    <scope>NUCLEOTIDE SEQUENCE [LARGE SCALE GENOMIC DNA]</scope>
    <source>
        <strain evidence="3">F 1598</strain>
    </source>
</reference>
<dbReference type="Proteomes" id="UP000054166">
    <property type="component" value="Unassembled WGS sequence"/>
</dbReference>
<protein>
    <submittedName>
        <fullName evidence="2">Uncharacterized protein</fullName>
    </submittedName>
</protein>
<reference evidence="2 3" key="1">
    <citation type="submission" date="2014-04" db="EMBL/GenBank/DDBJ databases">
        <authorList>
            <consortium name="DOE Joint Genome Institute"/>
            <person name="Kuo A."/>
            <person name="Tarkka M."/>
            <person name="Buscot F."/>
            <person name="Kohler A."/>
            <person name="Nagy L.G."/>
            <person name="Floudas D."/>
            <person name="Copeland A."/>
            <person name="Barry K.W."/>
            <person name="Cichocki N."/>
            <person name="Veneault-Fourrey C."/>
            <person name="LaButti K."/>
            <person name="Lindquist E.A."/>
            <person name="Lipzen A."/>
            <person name="Lundell T."/>
            <person name="Morin E."/>
            <person name="Murat C."/>
            <person name="Sun H."/>
            <person name="Tunlid A."/>
            <person name="Henrissat B."/>
            <person name="Grigoriev I.V."/>
            <person name="Hibbett D.S."/>
            <person name="Martin F."/>
            <person name="Nordberg H.P."/>
            <person name="Cantor M.N."/>
            <person name="Hua S.X."/>
        </authorList>
    </citation>
    <scope>NUCLEOTIDE SEQUENCE [LARGE SCALE GENOMIC DNA]</scope>
    <source>
        <strain evidence="2 3">F 1598</strain>
    </source>
</reference>
<feature type="region of interest" description="Disordered" evidence="1">
    <location>
        <begin position="53"/>
        <end position="72"/>
    </location>
</feature>
<organism evidence="2 3">
    <name type="scientific">Piloderma croceum (strain F 1598)</name>
    <dbReference type="NCBI Taxonomy" id="765440"/>
    <lineage>
        <taxon>Eukaryota</taxon>
        <taxon>Fungi</taxon>
        <taxon>Dikarya</taxon>
        <taxon>Basidiomycota</taxon>
        <taxon>Agaricomycotina</taxon>
        <taxon>Agaricomycetes</taxon>
        <taxon>Agaricomycetidae</taxon>
        <taxon>Atheliales</taxon>
        <taxon>Atheliaceae</taxon>
        <taxon>Piloderma</taxon>
    </lineage>
</organism>
<evidence type="ECO:0000256" key="1">
    <source>
        <dbReference type="SAM" id="MobiDB-lite"/>
    </source>
</evidence>
<keyword evidence="3" id="KW-1185">Reference proteome</keyword>
<name>A0A0C3BT99_PILCF</name>
<dbReference type="AlphaFoldDB" id="A0A0C3BT99"/>
<proteinExistence type="predicted"/>
<dbReference type="InParanoid" id="A0A0C3BT99"/>
<dbReference type="HOGENOM" id="CLU_1185413_0_0_1"/>
<evidence type="ECO:0000313" key="2">
    <source>
        <dbReference type="EMBL" id="KIM89763.1"/>
    </source>
</evidence>
<accession>A0A0C3BT99</accession>